<evidence type="ECO:0008006" key="4">
    <source>
        <dbReference type="Google" id="ProtNLM"/>
    </source>
</evidence>
<comment type="caution">
    <text evidence="2">The sequence shown here is derived from an EMBL/GenBank/DDBJ whole genome shotgun (WGS) entry which is preliminary data.</text>
</comment>
<keyword evidence="3" id="KW-1185">Reference proteome</keyword>
<feature type="region of interest" description="Disordered" evidence="1">
    <location>
        <begin position="290"/>
        <end position="326"/>
    </location>
</feature>
<evidence type="ECO:0000313" key="2">
    <source>
        <dbReference type="EMBL" id="KXZ42355.1"/>
    </source>
</evidence>
<name>A0A150FYS2_GONPE</name>
<feature type="region of interest" description="Disordered" evidence="1">
    <location>
        <begin position="594"/>
        <end position="660"/>
    </location>
</feature>
<gene>
    <name evidence="2" type="ORF">GPECTOR_157g93</name>
</gene>
<feature type="compositionally biased region" description="Low complexity" evidence="1">
    <location>
        <begin position="804"/>
        <end position="814"/>
    </location>
</feature>
<feature type="region of interest" description="Disordered" evidence="1">
    <location>
        <begin position="348"/>
        <end position="378"/>
    </location>
</feature>
<dbReference type="Proteomes" id="UP000075714">
    <property type="component" value="Unassembled WGS sequence"/>
</dbReference>
<reference evidence="3" key="1">
    <citation type="journal article" date="2016" name="Nat. Commun.">
        <title>The Gonium pectorale genome demonstrates co-option of cell cycle regulation during the evolution of multicellularity.</title>
        <authorList>
            <person name="Hanschen E.R."/>
            <person name="Marriage T.N."/>
            <person name="Ferris P.J."/>
            <person name="Hamaji T."/>
            <person name="Toyoda A."/>
            <person name="Fujiyama A."/>
            <person name="Neme R."/>
            <person name="Noguchi H."/>
            <person name="Minakuchi Y."/>
            <person name="Suzuki M."/>
            <person name="Kawai-Toyooka H."/>
            <person name="Smith D.R."/>
            <person name="Sparks H."/>
            <person name="Anderson J."/>
            <person name="Bakaric R."/>
            <person name="Luria V."/>
            <person name="Karger A."/>
            <person name="Kirschner M.W."/>
            <person name="Durand P.M."/>
            <person name="Michod R.E."/>
            <person name="Nozaki H."/>
            <person name="Olson B.J."/>
        </authorList>
    </citation>
    <scope>NUCLEOTIDE SEQUENCE [LARGE SCALE GENOMIC DNA]</scope>
    <source>
        <strain evidence="3">NIES-2863</strain>
    </source>
</reference>
<feature type="region of interest" description="Disordered" evidence="1">
    <location>
        <begin position="794"/>
        <end position="831"/>
    </location>
</feature>
<feature type="compositionally biased region" description="Low complexity" evidence="1">
    <location>
        <begin position="293"/>
        <end position="302"/>
    </location>
</feature>
<protein>
    <recommendedName>
        <fullName evidence="4">MYND-type domain-containing protein</fullName>
    </recommendedName>
</protein>
<evidence type="ECO:0000256" key="1">
    <source>
        <dbReference type="SAM" id="MobiDB-lite"/>
    </source>
</evidence>
<organism evidence="2 3">
    <name type="scientific">Gonium pectorale</name>
    <name type="common">Green alga</name>
    <dbReference type="NCBI Taxonomy" id="33097"/>
    <lineage>
        <taxon>Eukaryota</taxon>
        <taxon>Viridiplantae</taxon>
        <taxon>Chlorophyta</taxon>
        <taxon>core chlorophytes</taxon>
        <taxon>Chlorophyceae</taxon>
        <taxon>CS clade</taxon>
        <taxon>Chlamydomonadales</taxon>
        <taxon>Volvocaceae</taxon>
        <taxon>Gonium</taxon>
    </lineage>
</organism>
<dbReference type="EMBL" id="LSYV01000157">
    <property type="protein sequence ID" value="KXZ42355.1"/>
    <property type="molecule type" value="Genomic_DNA"/>
</dbReference>
<accession>A0A150FYS2</accession>
<sequence>MLSTARAGYDLVLSVCDLPGICRRPSATRSAAPQPQHMALALELVAALRDSAFMEHAARAQLLLSQLVPPWFLSGRGGGGGGGDGDGLGGQPTTGQQLLYVTTASCQMSISKLTLLVYSLADGPQQPGPHGEGEGEDAAAGPSSALQQVLSGRCVHTARLYFGLAALCAADGGPAYGLPPALLAAARALSIFMGDGGDGRCTGAGAGGGGGGWGWEAAGDGVGTGRLYACVLLSVSMPILKWTPPAPPGMRAVCALALRVGRLALASLPPAATGPEAKLRTEAGGAASVVRCSSGGSAESSEGGQGGGSGDDSASGGTTGGSDASGRESCAVLRMSPYTAAAVAAPGGAGGGSGGGDGGGDDAAVRSPTGGTLTGTRPRRVLRQADAACLCLTALSAARGQLERRGGARDSAPWRADAAECWRLATAAVRHALPRADEDVPCELAGSLLWLWRETARERPNPEQQLFSDAPPPPLVAAALDAGLLPCLERLLRRTARAPDGPEAVFCRCVFGRVSRDNYVVMALLLAYGEPRQAAALVATLGKLARTTDPRVATAAWVPEQDSSQCLLRFVCWTLQAAATVHASQWILLQGAAGPSPDRGAGPSPDAGGSPSETAPAPGPTPAASSTPGAAGPRSGPTTAASSTSGAPGPTPAANSRPGAVVSPSLALRQLGDLVPLAFATVLPPLARLALPAVEEALRHLWAPAGHQPGAPAPPLALGRGSLGALAPVAAASLPPLAALRGVGGDAGLAAAEGASGSADASRAGWLSLLLEEVGAVELLSAALEMAAAGAWRPLAPPRPPPQMAAGQLQAGQEGPEEGQAGEHGEGPKEDKDGLWCMTWVMNACLAVAAVLGDLVTTAPPAGREESLGPGGAALGADAAAETGAAVTLSTSDAGGGLAPPRQSPPWRPGLLRAVAEQLRAAGAEGSGAAAEELVARLSVRGSGGQPGRDGTRGVEGGAAAAGDGEVRAAGVFSLGCTLPPYPTEARRLLRTCANPSCTNLNGDSEADLTLWECSGAAGPGGSGAAAGVYCCCPSCKGLEWLS</sequence>
<feature type="compositionally biased region" description="Gly residues" evidence="1">
    <location>
        <begin position="348"/>
        <end position="358"/>
    </location>
</feature>
<feature type="compositionally biased region" description="Basic and acidic residues" evidence="1">
    <location>
        <begin position="821"/>
        <end position="831"/>
    </location>
</feature>
<feature type="compositionally biased region" description="Low complexity" evidence="1">
    <location>
        <begin position="597"/>
        <end position="654"/>
    </location>
</feature>
<feature type="compositionally biased region" description="Low complexity" evidence="1">
    <location>
        <begin position="311"/>
        <end position="324"/>
    </location>
</feature>
<dbReference type="AlphaFoldDB" id="A0A150FYS2"/>
<evidence type="ECO:0000313" key="3">
    <source>
        <dbReference type="Proteomes" id="UP000075714"/>
    </source>
</evidence>
<proteinExistence type="predicted"/>